<feature type="transmembrane region" description="Helical" evidence="7">
    <location>
        <begin position="187"/>
        <end position="208"/>
    </location>
</feature>
<protein>
    <submittedName>
        <fullName evidence="8">Carbohydrate ABC transporter permease</fullName>
    </submittedName>
</protein>
<evidence type="ECO:0000313" key="8">
    <source>
        <dbReference type="EMBL" id="RGV74844.1"/>
    </source>
</evidence>
<sequence>MKTGKSAAAAWMLYLLMVIMLFLFLAPFGIVFFNSLKPLNEILLDPLSLPDQLHFENFTQAWTILNVPKALGNTVLITAVSVFFLVFLTAMSSYWISRHHDAWSGLMEKIIIGSALIPFSTLMLPLIMVLRKGGMINTYTGGILTYVGIGFPLAYLIMKGAAVGIPLEMDEAAMMDGCRPSQTFFKVIFPLMKPTVATVVISDVFWIWNEFQIALILLNTQKLQTLQLAINSMFGAYSTKWDIALPGLIISVVPIIVVFLLLQKHIIAGMINGAVKS</sequence>
<feature type="transmembrane region" description="Helical" evidence="7">
    <location>
        <begin position="243"/>
        <end position="262"/>
    </location>
</feature>
<evidence type="ECO:0000256" key="5">
    <source>
        <dbReference type="ARBA" id="ARBA00022989"/>
    </source>
</evidence>
<gene>
    <name evidence="8" type="ORF">DWW02_16040</name>
</gene>
<name>A0A412Z4G3_9FIRM</name>
<dbReference type="Gene3D" id="1.10.3720.10">
    <property type="entry name" value="MetI-like"/>
    <property type="match status" value="1"/>
</dbReference>
<dbReference type="InterPro" id="IPR035906">
    <property type="entry name" value="MetI-like_sf"/>
</dbReference>
<dbReference type="Proteomes" id="UP000284543">
    <property type="component" value="Unassembled WGS sequence"/>
</dbReference>
<keyword evidence="4 7" id="KW-0812">Transmembrane</keyword>
<dbReference type="PROSITE" id="PS50928">
    <property type="entry name" value="ABC_TM1"/>
    <property type="match status" value="1"/>
</dbReference>
<dbReference type="RefSeq" id="WP_002591908.1">
    <property type="nucleotide sequence ID" value="NZ_BAABXO010000001.1"/>
</dbReference>
<evidence type="ECO:0000256" key="2">
    <source>
        <dbReference type="ARBA" id="ARBA00022448"/>
    </source>
</evidence>
<evidence type="ECO:0000256" key="1">
    <source>
        <dbReference type="ARBA" id="ARBA00004651"/>
    </source>
</evidence>
<comment type="similarity">
    <text evidence="7">Belongs to the binding-protein-dependent transport system permease family.</text>
</comment>
<dbReference type="Pfam" id="PF00528">
    <property type="entry name" value="BPD_transp_1"/>
    <property type="match status" value="1"/>
</dbReference>
<reference evidence="8 9" key="1">
    <citation type="submission" date="2018-08" db="EMBL/GenBank/DDBJ databases">
        <title>A genome reference for cultivated species of the human gut microbiota.</title>
        <authorList>
            <person name="Zou Y."/>
            <person name="Xue W."/>
            <person name="Luo G."/>
        </authorList>
    </citation>
    <scope>NUCLEOTIDE SEQUENCE [LARGE SCALE GENOMIC DNA]</scope>
    <source>
        <strain evidence="8 9">AF14-18</strain>
    </source>
</reference>
<feature type="transmembrane region" description="Helical" evidence="7">
    <location>
        <begin position="75"/>
        <end position="97"/>
    </location>
</feature>
<evidence type="ECO:0000256" key="6">
    <source>
        <dbReference type="ARBA" id="ARBA00023136"/>
    </source>
</evidence>
<dbReference type="PANTHER" id="PTHR43744">
    <property type="entry name" value="ABC TRANSPORTER PERMEASE PROTEIN MG189-RELATED-RELATED"/>
    <property type="match status" value="1"/>
</dbReference>
<evidence type="ECO:0000256" key="3">
    <source>
        <dbReference type="ARBA" id="ARBA00022475"/>
    </source>
</evidence>
<evidence type="ECO:0000256" key="7">
    <source>
        <dbReference type="RuleBase" id="RU363032"/>
    </source>
</evidence>
<comment type="subcellular location">
    <subcellularLocation>
        <location evidence="1 7">Cell membrane</location>
        <topology evidence="1 7">Multi-pass membrane protein</topology>
    </subcellularLocation>
</comment>
<keyword evidence="5 7" id="KW-1133">Transmembrane helix</keyword>
<proteinExistence type="inferred from homology"/>
<keyword evidence="3" id="KW-1003">Cell membrane</keyword>
<feature type="transmembrane region" description="Helical" evidence="7">
    <location>
        <begin position="109"/>
        <end position="131"/>
    </location>
</feature>
<comment type="caution">
    <text evidence="8">The sequence shown here is derived from an EMBL/GenBank/DDBJ whole genome shotgun (WGS) entry which is preliminary data.</text>
</comment>
<dbReference type="GO" id="GO:0005886">
    <property type="term" value="C:plasma membrane"/>
    <property type="evidence" value="ECO:0007669"/>
    <property type="project" value="UniProtKB-SubCell"/>
</dbReference>
<evidence type="ECO:0000313" key="9">
    <source>
        <dbReference type="Proteomes" id="UP000284543"/>
    </source>
</evidence>
<dbReference type="PANTHER" id="PTHR43744:SF8">
    <property type="entry name" value="SN-GLYCEROL-3-PHOSPHATE TRANSPORT SYSTEM PERMEASE PROTEIN UGPE"/>
    <property type="match status" value="1"/>
</dbReference>
<dbReference type="AlphaFoldDB" id="A0A412Z4G3"/>
<dbReference type="GO" id="GO:0055085">
    <property type="term" value="P:transmembrane transport"/>
    <property type="evidence" value="ECO:0007669"/>
    <property type="project" value="InterPro"/>
</dbReference>
<dbReference type="EMBL" id="QRZM01000006">
    <property type="protein sequence ID" value="RGV74844.1"/>
    <property type="molecule type" value="Genomic_DNA"/>
</dbReference>
<evidence type="ECO:0000256" key="4">
    <source>
        <dbReference type="ARBA" id="ARBA00022692"/>
    </source>
</evidence>
<feature type="transmembrane region" description="Helical" evidence="7">
    <location>
        <begin position="12"/>
        <end position="33"/>
    </location>
</feature>
<dbReference type="SUPFAM" id="SSF161098">
    <property type="entry name" value="MetI-like"/>
    <property type="match status" value="1"/>
</dbReference>
<keyword evidence="6 7" id="KW-0472">Membrane</keyword>
<dbReference type="CDD" id="cd06261">
    <property type="entry name" value="TM_PBP2"/>
    <property type="match status" value="1"/>
</dbReference>
<organism evidence="8 9">
    <name type="scientific">Enterocloster bolteae</name>
    <dbReference type="NCBI Taxonomy" id="208479"/>
    <lineage>
        <taxon>Bacteria</taxon>
        <taxon>Bacillati</taxon>
        <taxon>Bacillota</taxon>
        <taxon>Clostridia</taxon>
        <taxon>Lachnospirales</taxon>
        <taxon>Lachnospiraceae</taxon>
        <taxon>Enterocloster</taxon>
    </lineage>
</organism>
<dbReference type="InterPro" id="IPR000515">
    <property type="entry name" value="MetI-like"/>
</dbReference>
<accession>A0A412Z4G3</accession>
<feature type="transmembrane region" description="Helical" evidence="7">
    <location>
        <begin position="143"/>
        <end position="167"/>
    </location>
</feature>
<keyword evidence="2 7" id="KW-0813">Transport</keyword>